<dbReference type="Proteomes" id="UP000242715">
    <property type="component" value="Unassembled WGS sequence"/>
</dbReference>
<dbReference type="EMBL" id="DF973481">
    <property type="protein sequence ID" value="GAU32092.1"/>
    <property type="molecule type" value="Genomic_DNA"/>
</dbReference>
<protein>
    <submittedName>
        <fullName evidence="1">Uncharacterized protein</fullName>
    </submittedName>
</protein>
<dbReference type="OrthoDB" id="1741142at2759"/>
<dbReference type="AlphaFoldDB" id="A0A2Z6N5L8"/>
<keyword evidence="2" id="KW-1185">Reference proteome</keyword>
<evidence type="ECO:0000313" key="2">
    <source>
        <dbReference type="Proteomes" id="UP000242715"/>
    </source>
</evidence>
<sequence>MTQILVEDNGNSLHMIEDERIVPKNTVNAKRISPQMAKVEDNATKTPINETSISPMKDEELIFAPLDASFADDAPLLPSRFCIIPLESGKVCFINCQTSSLFIFTFPPK</sequence>
<accession>A0A2Z6N5L8</accession>
<name>A0A2Z6N5L8_TRISU</name>
<reference evidence="2" key="1">
    <citation type="journal article" date="2017" name="Front. Plant Sci.">
        <title>Climate Clever Clovers: New Paradigm to Reduce the Environmental Footprint of Ruminants by Breeding Low Methanogenic Forages Utilizing Haplotype Variation.</title>
        <authorList>
            <person name="Kaur P."/>
            <person name="Appels R."/>
            <person name="Bayer P.E."/>
            <person name="Keeble-Gagnere G."/>
            <person name="Wang J."/>
            <person name="Hirakawa H."/>
            <person name="Shirasawa K."/>
            <person name="Vercoe P."/>
            <person name="Stefanova K."/>
            <person name="Durmic Z."/>
            <person name="Nichols P."/>
            <person name="Revell C."/>
            <person name="Isobe S.N."/>
            <person name="Edwards D."/>
            <person name="Erskine W."/>
        </authorList>
    </citation>
    <scope>NUCLEOTIDE SEQUENCE [LARGE SCALE GENOMIC DNA]</scope>
    <source>
        <strain evidence="2">cv. Daliak</strain>
    </source>
</reference>
<evidence type="ECO:0000313" key="1">
    <source>
        <dbReference type="EMBL" id="GAU32092.1"/>
    </source>
</evidence>
<proteinExistence type="predicted"/>
<organism evidence="1 2">
    <name type="scientific">Trifolium subterraneum</name>
    <name type="common">Subterranean clover</name>
    <dbReference type="NCBI Taxonomy" id="3900"/>
    <lineage>
        <taxon>Eukaryota</taxon>
        <taxon>Viridiplantae</taxon>
        <taxon>Streptophyta</taxon>
        <taxon>Embryophyta</taxon>
        <taxon>Tracheophyta</taxon>
        <taxon>Spermatophyta</taxon>
        <taxon>Magnoliopsida</taxon>
        <taxon>eudicotyledons</taxon>
        <taxon>Gunneridae</taxon>
        <taxon>Pentapetalae</taxon>
        <taxon>rosids</taxon>
        <taxon>fabids</taxon>
        <taxon>Fabales</taxon>
        <taxon>Fabaceae</taxon>
        <taxon>Papilionoideae</taxon>
        <taxon>50 kb inversion clade</taxon>
        <taxon>NPAAA clade</taxon>
        <taxon>Hologalegina</taxon>
        <taxon>IRL clade</taxon>
        <taxon>Trifolieae</taxon>
        <taxon>Trifolium</taxon>
    </lineage>
</organism>
<gene>
    <name evidence="1" type="ORF">TSUD_292160</name>
</gene>